<keyword evidence="7" id="KW-1185">Reference proteome</keyword>
<feature type="transmembrane region" description="Helical" evidence="1">
    <location>
        <begin position="60"/>
        <end position="84"/>
    </location>
</feature>
<dbReference type="EMBL" id="JYDJ01000396">
    <property type="protein sequence ID" value="KRX35961.1"/>
    <property type="molecule type" value="Genomic_DNA"/>
</dbReference>
<evidence type="ECO:0000313" key="3">
    <source>
        <dbReference type="EMBL" id="KRX34289.1"/>
    </source>
</evidence>
<dbReference type="EMBL" id="JYDJ01000020">
    <property type="protein sequence ID" value="KRX49142.1"/>
    <property type="molecule type" value="Genomic_DNA"/>
</dbReference>
<reference evidence="2 7" key="1">
    <citation type="submission" date="2015-01" db="EMBL/GenBank/DDBJ databases">
        <title>Evolution of Trichinella species and genotypes.</title>
        <authorList>
            <person name="Korhonen P.K."/>
            <person name="Edoardo P."/>
            <person name="Giuseppe L.R."/>
            <person name="Gasser R.B."/>
        </authorList>
    </citation>
    <scope>NUCLEOTIDE SEQUENCE [LARGE SCALE GENOMIC DNA]</scope>
    <source>
        <strain evidence="2">ISS417</strain>
    </source>
</reference>
<gene>
    <name evidence="4" type="ORF">T05_11772</name>
    <name evidence="3" type="ORF">T05_13464</name>
    <name evidence="5" type="ORF">T05_2076</name>
    <name evidence="2" type="ORF">T05_4183</name>
    <name evidence="6" type="ORF">T05_7781</name>
</gene>
<comment type="caution">
    <text evidence="2">The sequence shown here is derived from an EMBL/GenBank/DDBJ whole genome shotgun (WGS) entry which is preliminary data.</text>
</comment>
<evidence type="ECO:0000313" key="4">
    <source>
        <dbReference type="EMBL" id="KRX35348.1"/>
    </source>
</evidence>
<protein>
    <submittedName>
        <fullName evidence="2">Uncharacterized protein</fullName>
    </submittedName>
</protein>
<organism evidence="2 7">
    <name type="scientific">Trichinella murrelli</name>
    <dbReference type="NCBI Taxonomy" id="144512"/>
    <lineage>
        <taxon>Eukaryota</taxon>
        <taxon>Metazoa</taxon>
        <taxon>Ecdysozoa</taxon>
        <taxon>Nematoda</taxon>
        <taxon>Enoplea</taxon>
        <taxon>Dorylaimia</taxon>
        <taxon>Trichinellida</taxon>
        <taxon>Trichinellidae</taxon>
        <taxon>Trichinella</taxon>
    </lineage>
</organism>
<keyword evidence="1" id="KW-0472">Membrane</keyword>
<evidence type="ECO:0000313" key="6">
    <source>
        <dbReference type="EMBL" id="KRX49142.1"/>
    </source>
</evidence>
<dbReference type="Proteomes" id="UP000055048">
    <property type="component" value="Unassembled WGS sequence"/>
</dbReference>
<dbReference type="EMBL" id="JYDJ01000449">
    <property type="protein sequence ID" value="KRX35348.1"/>
    <property type="molecule type" value="Genomic_DNA"/>
</dbReference>
<dbReference type="AlphaFoldDB" id="A0A0V0SZB0"/>
<accession>A0A0V0SZB0</accession>
<sequence>MHTRSLNPVSPRLSAIPFVTNERCDPVSNKHMTFVQLPFGAYKYALAVCKYVLSRVSFVLLAHTLTAFVGSLTSIGVVSGLFSLRSSPCGVQFSSAALTFLSSESSRCNPTEVTFLEL</sequence>
<proteinExistence type="predicted"/>
<evidence type="ECO:0000313" key="2">
    <source>
        <dbReference type="EMBL" id="KRX32030.1"/>
    </source>
</evidence>
<keyword evidence="1" id="KW-1133">Transmembrane helix</keyword>
<keyword evidence="1" id="KW-0812">Transmembrane</keyword>
<dbReference type="EMBL" id="JYDJ01001425">
    <property type="protein sequence ID" value="KRX32030.1"/>
    <property type="molecule type" value="Genomic_DNA"/>
</dbReference>
<evidence type="ECO:0000313" key="7">
    <source>
        <dbReference type="Proteomes" id="UP000055048"/>
    </source>
</evidence>
<name>A0A0V0SZB0_9BILA</name>
<evidence type="ECO:0000256" key="1">
    <source>
        <dbReference type="SAM" id="Phobius"/>
    </source>
</evidence>
<evidence type="ECO:0000313" key="5">
    <source>
        <dbReference type="EMBL" id="KRX35961.1"/>
    </source>
</evidence>
<dbReference type="EMBL" id="JYDJ01000594">
    <property type="protein sequence ID" value="KRX34289.1"/>
    <property type="molecule type" value="Genomic_DNA"/>
</dbReference>